<evidence type="ECO:0000313" key="4">
    <source>
        <dbReference type="EMBL" id="NKI31223.1"/>
    </source>
</evidence>
<dbReference type="EMBL" id="JAAWWL010000001">
    <property type="protein sequence ID" value="NKI31223.1"/>
    <property type="molecule type" value="Genomic_DNA"/>
</dbReference>
<feature type="compositionally biased region" description="Basic and acidic residues" evidence="2">
    <location>
        <begin position="696"/>
        <end position="744"/>
    </location>
</feature>
<feature type="compositionally biased region" description="Polar residues" evidence="2">
    <location>
        <begin position="1092"/>
        <end position="1108"/>
    </location>
</feature>
<keyword evidence="5" id="KW-1185">Reference proteome</keyword>
<keyword evidence="3" id="KW-0812">Transmembrane</keyword>
<evidence type="ECO:0000313" key="5">
    <source>
        <dbReference type="Proteomes" id="UP000718451"/>
    </source>
</evidence>
<feature type="transmembrane region" description="Helical" evidence="3">
    <location>
        <begin position="56"/>
        <end position="81"/>
    </location>
</feature>
<keyword evidence="3" id="KW-1133">Transmembrane helix</keyword>
<accession>A0ABX1GMT0</accession>
<proteinExistence type="predicted"/>
<sequence length="1144" mass="129605">MSNFSLVMEKLNAFVKKYYVNELLKGTIVFVGLGLLLLLLITSVEYFLWLNSSGRLVLLLLLLCSEIYLLYRFIGIPLAYLSQIRKGIDNKLASVLIGKHFPEVADKLTNLLDLSESADNSDLLSASIDQKSKELGNIPFVSAISFKSNFRFLKIMVVPGLLVLVFAFAGKLPSLFQGYERVKNYDLAYTQPAPFDFVLENKSLSFLEGEEIAISLKTIGEIIPDEVLLKFNEKEYLMKSEGNRFSYGFGLGVSSGSFQFVANGYNSREFDLVVRSVPSIEDFQMHYTYPSYLGKSNEVVKGTGNGIVPEGTQIRWALKTINTEKVLFDDGNEQKELEKVNNGFELKNKIMSAIDYSIATSNNNVKDYERLNYHIEVVKDEYPSIEVIRKVDSLAPNSSFYDGLVSDDYGLRSVKLVYYRTSNPETKYNLVLAENLGNGGNFAYEFPTGLEVEEDTSYQLYFLVTDNDGLRGGKTSRSEVFDATIYGEVELREKELDSYKSVLENFEKGISKSSEQQKALEEINNTQKETEALSFNDKNKIKDFIQKQEAQEDMMKSFSKKLAQDLEKTKENSEFNELLKERLLRQEIEAEKNRKLLEELNKVADKIEKEELQKRLEELAKKQSSGKRNLEQLLELTKRYYVTEKLNQLAKDLEELSEKQDALGKRENEEGVSEKEQQELNNDYNKLDEELNELKQDNQDLRKPMDLDIDKSTQESIKEDQKEALKEVMEKDKNGERSKGEKKPNARNKMGSAAKKMKKLSDGMRQSMSMSGGGSSIAEDAEMLRQILENLITFSFKQEDLFDKVNEAGNDLNQTSFAVRNQQELRGMFEHVDDSLFALSLRQPDLSEFVNEEITEVYYNIDKALENIAENQVYQGASYQQYVLSSSNSLADYLAKMLDNMQQSMMQGQGQGQGEGFQLPDIIKAQEQLGEKMGQISGEGQGQKEGSDSSQDGQGDGGQNNKNSSEGELNKEGGQGKQGDGEDGKSESGKGNQGYSSGEGLSEQSLDEIYEIYKEQQTIREALERQLTDLISNPDNQLAKKLVRQMESFENDLLENGITKRTVNKMNTIQHELMKLENAAIEQGKKKERESNTNYNKYNAPTSSNVPDSNKELPAVEILNRQALPLQNKMSKKVQGYFEEGNKL</sequence>
<keyword evidence="3" id="KW-0472">Membrane</keyword>
<feature type="compositionally biased region" description="Low complexity" evidence="2">
    <location>
        <begin position="948"/>
        <end position="964"/>
    </location>
</feature>
<evidence type="ECO:0000256" key="3">
    <source>
        <dbReference type="SAM" id="Phobius"/>
    </source>
</evidence>
<feature type="transmembrane region" description="Helical" evidence="3">
    <location>
        <begin position="152"/>
        <end position="170"/>
    </location>
</feature>
<feature type="region of interest" description="Disordered" evidence="2">
    <location>
        <begin position="1083"/>
        <end position="1110"/>
    </location>
</feature>
<feature type="transmembrane region" description="Helical" evidence="3">
    <location>
        <begin position="26"/>
        <end position="50"/>
    </location>
</feature>
<feature type="region of interest" description="Disordered" evidence="2">
    <location>
        <begin position="696"/>
        <end position="754"/>
    </location>
</feature>
<dbReference type="Proteomes" id="UP000718451">
    <property type="component" value="Unassembled WGS sequence"/>
</dbReference>
<evidence type="ECO:0000256" key="2">
    <source>
        <dbReference type="SAM" id="MobiDB-lite"/>
    </source>
</evidence>
<evidence type="ECO:0008006" key="6">
    <source>
        <dbReference type="Google" id="ProtNLM"/>
    </source>
</evidence>
<comment type="caution">
    <text evidence="4">The sequence shown here is derived from an EMBL/GenBank/DDBJ whole genome shotgun (WGS) entry which is preliminary data.</text>
</comment>
<protein>
    <recommendedName>
        <fullName evidence="6">Glutamyl-tRNA synthetase</fullName>
    </recommendedName>
</protein>
<feature type="compositionally biased region" description="Basic and acidic residues" evidence="2">
    <location>
        <begin position="979"/>
        <end position="988"/>
    </location>
</feature>
<organism evidence="4 5">
    <name type="scientific">Croceivirga thetidis</name>
    <dbReference type="NCBI Taxonomy" id="2721623"/>
    <lineage>
        <taxon>Bacteria</taxon>
        <taxon>Pseudomonadati</taxon>
        <taxon>Bacteroidota</taxon>
        <taxon>Flavobacteriia</taxon>
        <taxon>Flavobacteriales</taxon>
        <taxon>Flavobacteriaceae</taxon>
        <taxon>Croceivirga</taxon>
    </lineage>
</organism>
<evidence type="ECO:0000256" key="1">
    <source>
        <dbReference type="SAM" id="Coils"/>
    </source>
</evidence>
<feature type="region of interest" description="Disordered" evidence="2">
    <location>
        <begin position="660"/>
        <end position="680"/>
    </location>
</feature>
<gene>
    <name evidence="4" type="ORF">HCU67_04650</name>
</gene>
<feature type="compositionally biased region" description="Basic and acidic residues" evidence="2">
    <location>
        <begin position="660"/>
        <end position="678"/>
    </location>
</feature>
<name>A0ABX1GMT0_9FLAO</name>
<reference evidence="4 5" key="1">
    <citation type="submission" date="2020-04" db="EMBL/GenBank/DDBJ databases">
        <authorList>
            <person name="Yoon J."/>
        </authorList>
    </citation>
    <scope>NUCLEOTIDE SEQUENCE [LARGE SCALE GENOMIC DNA]</scope>
    <source>
        <strain evidence="4 5">DJ-13</strain>
    </source>
</reference>
<feature type="region of interest" description="Disordered" evidence="2">
    <location>
        <begin position="935"/>
        <end position="1003"/>
    </location>
</feature>
<feature type="coiled-coil region" evidence="1">
    <location>
        <begin position="1006"/>
        <end position="1033"/>
    </location>
</feature>
<keyword evidence="1" id="KW-0175">Coiled coil</keyword>